<dbReference type="InParanoid" id="C0NZE3"/>
<proteinExistence type="predicted"/>
<evidence type="ECO:0000313" key="2">
    <source>
        <dbReference type="Proteomes" id="UP000001631"/>
    </source>
</evidence>
<dbReference type="AlphaFoldDB" id="C0NZE3"/>
<evidence type="ECO:0000313" key="1">
    <source>
        <dbReference type="EMBL" id="EEH03191.1"/>
    </source>
</evidence>
<name>C0NZE3_AJECG</name>
<sequence length="118" mass="13209">MAKEAGPTGIFAMAIVRRIRSTNHAQSLNIKLIDDTRQIQSIWAEGLSAGMDHFSHTLFPGEWMVFDKGFKIQFLQGSSRDWIIVASYMGSQDLAGTPDSNQGWLKKLQVLQMRSHAS</sequence>
<keyword evidence="2" id="KW-1185">Reference proteome</keyword>
<dbReference type="RefSeq" id="XP_045283672.1">
    <property type="nucleotide sequence ID" value="XM_045435572.1"/>
</dbReference>
<accession>C0NZE3</accession>
<dbReference type="Proteomes" id="UP000001631">
    <property type="component" value="Unassembled WGS sequence"/>
</dbReference>
<dbReference type="EMBL" id="GG663378">
    <property type="protein sequence ID" value="EEH03191.1"/>
    <property type="molecule type" value="Genomic_DNA"/>
</dbReference>
<dbReference type="HOGENOM" id="CLU_2072463_0_0_1"/>
<protein>
    <submittedName>
        <fullName evidence="1">Uncharacterized protein</fullName>
    </submittedName>
</protein>
<organism evidence="1 2">
    <name type="scientific">Ajellomyces capsulatus (strain G186AR / H82 / ATCC MYA-2454 / RMSCC 2432)</name>
    <name type="common">Darling's disease fungus</name>
    <name type="synonym">Histoplasma capsulatum</name>
    <dbReference type="NCBI Taxonomy" id="447093"/>
    <lineage>
        <taxon>Eukaryota</taxon>
        <taxon>Fungi</taxon>
        <taxon>Dikarya</taxon>
        <taxon>Ascomycota</taxon>
        <taxon>Pezizomycotina</taxon>
        <taxon>Eurotiomycetes</taxon>
        <taxon>Eurotiomycetidae</taxon>
        <taxon>Onygenales</taxon>
        <taxon>Ajellomycetaceae</taxon>
        <taxon>Histoplasma</taxon>
    </lineage>
</organism>
<dbReference type="GeneID" id="69041539"/>
<gene>
    <name evidence="1" type="ORF">HCBG_08523</name>
</gene>
<reference evidence="1" key="1">
    <citation type="submission" date="2009-02" db="EMBL/GenBank/DDBJ databases">
        <title>The Genome Sequence of Ajellomyces capsulatus strain G186AR.</title>
        <authorList>
            <consortium name="The Broad Institute Genome Sequencing Platform"/>
            <person name="Champion M."/>
            <person name="Cuomo C."/>
            <person name="Ma L.-J."/>
            <person name="Henn M.R."/>
            <person name="Sil A."/>
            <person name="Goldman B."/>
            <person name="Young S.K."/>
            <person name="Kodira C.D."/>
            <person name="Zeng Q."/>
            <person name="Koehrsen M."/>
            <person name="Alvarado L."/>
            <person name="Berlin A."/>
            <person name="Borenstein D."/>
            <person name="Chen Z."/>
            <person name="Engels R."/>
            <person name="Freedman E."/>
            <person name="Gellesch M."/>
            <person name="Goldberg J."/>
            <person name="Griggs A."/>
            <person name="Gujja S."/>
            <person name="Heiman D."/>
            <person name="Hepburn T."/>
            <person name="Howarth C."/>
            <person name="Jen D."/>
            <person name="Larson L."/>
            <person name="Lewis B."/>
            <person name="Mehta T."/>
            <person name="Park D."/>
            <person name="Pearson M."/>
            <person name="Roberts A."/>
            <person name="Saif S."/>
            <person name="Shea T."/>
            <person name="Shenoy N."/>
            <person name="Sisk P."/>
            <person name="Stolte C."/>
            <person name="Sykes S."/>
            <person name="Walk T."/>
            <person name="White J."/>
            <person name="Yandava C."/>
            <person name="Klein B."/>
            <person name="McEwen J.G."/>
            <person name="Puccia R."/>
            <person name="Goldman G.H."/>
            <person name="Felipe M.S."/>
            <person name="Nino-Vega G."/>
            <person name="San-Blas G."/>
            <person name="Taylor J."/>
            <person name="Mendoza L."/>
            <person name="Galagan J."/>
            <person name="Nusbaum C."/>
            <person name="Birren B."/>
        </authorList>
    </citation>
    <scope>NUCLEOTIDE SEQUENCE</scope>
    <source>
        <strain evidence="1">G186AR</strain>
    </source>
</reference>